<dbReference type="Gene3D" id="1.20.5.190">
    <property type="match status" value="1"/>
</dbReference>
<feature type="compositionally biased region" description="Polar residues" evidence="1">
    <location>
        <begin position="437"/>
        <end position="450"/>
    </location>
</feature>
<dbReference type="Pfam" id="PF00612">
    <property type="entry name" value="IQ"/>
    <property type="match status" value="3"/>
</dbReference>
<name>A0ABD3QUV9_9STRA</name>
<organism evidence="2 3">
    <name type="scientific">Cyclotella cryptica</name>
    <dbReference type="NCBI Taxonomy" id="29204"/>
    <lineage>
        <taxon>Eukaryota</taxon>
        <taxon>Sar</taxon>
        <taxon>Stramenopiles</taxon>
        <taxon>Ochrophyta</taxon>
        <taxon>Bacillariophyta</taxon>
        <taxon>Coscinodiscophyceae</taxon>
        <taxon>Thalassiosirophycidae</taxon>
        <taxon>Stephanodiscales</taxon>
        <taxon>Stephanodiscaceae</taxon>
        <taxon>Cyclotella</taxon>
    </lineage>
</organism>
<proteinExistence type="predicted"/>
<evidence type="ECO:0000313" key="2">
    <source>
        <dbReference type="EMBL" id="KAL3804174.1"/>
    </source>
</evidence>
<sequence>MSANCTRHNHQHSPHITSPQVTAADPLRKRIESPTAVHEFADEASVVTETSSDGSSLELCLAPHDAISIPSSREEEDEEEAYHDYFTRMSRLIEKAHPVRGTYGSIVDEMEVQPTTNDAPIAETTTADGIPMERQHPEDVSKCCQLSSQCCGMTDDPLHETLFPSPEWFCCQRLDEQTIDPIPTLDESSAAILIQSKWRSFIAVKHYATTLSSVLVFYELGPSQQVVMEEEAEATLASSAIVIQSRWRAHAASRRYARMLSAIRVLQSFVRRMFVIQPWRRIRRDVNDPQEGIRDILLEDKRERAATLFQSIVRRRLVLQKIENARQFHGQVHPPVVLVTAAESAVIKCQSAIRRWMVVRQMREWRGSTRCSYPNKMHVAQTGHIELILNDTSETADETFTAYSEVSHASWEEEEEEDEEEEEETEEEEEEEDETSCCPSKTDNSEAQIEQSRCGLSDNVHEMLIQSGKWIYDRVGDPNVDTAHDLLTIMEISEEVVFCCGARLCCK</sequence>
<dbReference type="SMART" id="SM00015">
    <property type="entry name" value="IQ"/>
    <property type="match status" value="5"/>
</dbReference>
<dbReference type="AlphaFoldDB" id="A0ABD3QUV9"/>
<gene>
    <name evidence="2" type="ORF">HJC23_013693</name>
</gene>
<dbReference type="PROSITE" id="PS50096">
    <property type="entry name" value="IQ"/>
    <property type="match status" value="1"/>
</dbReference>
<dbReference type="CDD" id="cd23767">
    <property type="entry name" value="IQCD"/>
    <property type="match status" value="1"/>
</dbReference>
<protein>
    <submittedName>
        <fullName evidence="2">Uncharacterized protein</fullName>
    </submittedName>
</protein>
<accession>A0ABD3QUV9</accession>
<feature type="compositionally biased region" description="Acidic residues" evidence="1">
    <location>
        <begin position="412"/>
        <end position="435"/>
    </location>
</feature>
<feature type="region of interest" description="Disordered" evidence="1">
    <location>
        <begin position="1"/>
        <end position="24"/>
    </location>
</feature>
<evidence type="ECO:0000256" key="1">
    <source>
        <dbReference type="SAM" id="MobiDB-lite"/>
    </source>
</evidence>
<dbReference type="EMBL" id="JABMIG020000009">
    <property type="protein sequence ID" value="KAL3804174.1"/>
    <property type="molecule type" value="Genomic_DNA"/>
</dbReference>
<feature type="region of interest" description="Disordered" evidence="1">
    <location>
        <begin position="405"/>
        <end position="450"/>
    </location>
</feature>
<evidence type="ECO:0000313" key="3">
    <source>
        <dbReference type="Proteomes" id="UP001516023"/>
    </source>
</evidence>
<dbReference type="InterPro" id="IPR000048">
    <property type="entry name" value="IQ_motif_EF-hand-BS"/>
</dbReference>
<dbReference type="Proteomes" id="UP001516023">
    <property type="component" value="Unassembled WGS sequence"/>
</dbReference>
<reference evidence="2 3" key="1">
    <citation type="journal article" date="2020" name="G3 (Bethesda)">
        <title>Improved Reference Genome for Cyclotella cryptica CCMP332, a Model for Cell Wall Morphogenesis, Salinity Adaptation, and Lipid Production in Diatoms (Bacillariophyta).</title>
        <authorList>
            <person name="Roberts W.R."/>
            <person name="Downey K.M."/>
            <person name="Ruck E.C."/>
            <person name="Traller J.C."/>
            <person name="Alverson A.J."/>
        </authorList>
    </citation>
    <scope>NUCLEOTIDE SEQUENCE [LARGE SCALE GENOMIC DNA]</scope>
    <source>
        <strain evidence="2 3">CCMP332</strain>
    </source>
</reference>
<comment type="caution">
    <text evidence="2">The sequence shown here is derived from an EMBL/GenBank/DDBJ whole genome shotgun (WGS) entry which is preliminary data.</text>
</comment>
<keyword evidence="3" id="KW-1185">Reference proteome</keyword>